<comment type="caution">
    <text evidence="1">The sequence shown here is derived from an EMBL/GenBank/DDBJ whole genome shotgun (WGS) entry which is preliminary data.</text>
</comment>
<dbReference type="AlphaFoldDB" id="A0A444MUE6"/>
<organism evidence="1 2">
    <name type="scientific">Mucilaginibacter gilvus</name>
    <dbReference type="NCBI Taxonomy" id="2305909"/>
    <lineage>
        <taxon>Bacteria</taxon>
        <taxon>Pseudomonadati</taxon>
        <taxon>Bacteroidota</taxon>
        <taxon>Sphingobacteriia</taxon>
        <taxon>Sphingobacteriales</taxon>
        <taxon>Sphingobacteriaceae</taxon>
        <taxon>Mucilaginibacter</taxon>
    </lineage>
</organism>
<dbReference type="EMBL" id="SBIW01000001">
    <property type="protein sequence ID" value="RWY57263.1"/>
    <property type="molecule type" value="Genomic_DNA"/>
</dbReference>
<name>A0A444MUE6_9SPHI</name>
<gene>
    <name evidence="1" type="ORF">EPL05_01660</name>
</gene>
<dbReference type="OrthoDB" id="709159at2"/>
<evidence type="ECO:0000313" key="2">
    <source>
        <dbReference type="Proteomes" id="UP000286701"/>
    </source>
</evidence>
<protein>
    <submittedName>
        <fullName evidence="1">Uncharacterized protein</fullName>
    </submittedName>
</protein>
<reference evidence="1 2" key="1">
    <citation type="submission" date="2019-01" db="EMBL/GenBank/DDBJ databases">
        <title>Mucilaginibacter antarcticum sp. nov., isolated from antarctic soil.</title>
        <authorList>
            <person name="Yan Y.-Q."/>
            <person name="Du Z.-J."/>
        </authorList>
    </citation>
    <scope>NUCLEOTIDE SEQUENCE [LARGE SCALE GENOMIC DNA]</scope>
    <source>
        <strain evidence="1 2">F01003</strain>
    </source>
</reference>
<evidence type="ECO:0000313" key="1">
    <source>
        <dbReference type="EMBL" id="RWY57263.1"/>
    </source>
</evidence>
<dbReference type="Proteomes" id="UP000286701">
    <property type="component" value="Unassembled WGS sequence"/>
</dbReference>
<sequence>MPQFHLSIPCPFDNAYAVTIEDDGRVAYAYLNYYGDIVSDVWLYNRAATPAGSFLNTDEMPALNPADYIKKDVTITPISDAAQVRCEWDETADGEIEAAILLRDKFIAELIPGAKPGFSVLAAKDGPLALVY</sequence>
<proteinExistence type="predicted"/>
<accession>A0A444MUE6</accession>
<dbReference type="RefSeq" id="WP_128531769.1">
    <property type="nucleotide sequence ID" value="NZ_SBIW01000001.1"/>
</dbReference>
<keyword evidence="2" id="KW-1185">Reference proteome</keyword>